<name>A0A1G7TV34_9LACT</name>
<evidence type="ECO:0000313" key="7">
    <source>
        <dbReference type="EMBL" id="SDG38599.1"/>
    </source>
</evidence>
<dbReference type="InterPro" id="IPR005311">
    <property type="entry name" value="PBP_dimer"/>
</dbReference>
<evidence type="ECO:0000256" key="2">
    <source>
        <dbReference type="ARBA" id="ARBA00007171"/>
    </source>
</evidence>
<comment type="subcellular location">
    <subcellularLocation>
        <location evidence="1">Cell membrane</location>
        <topology evidence="1">Single-pass membrane protein</topology>
    </subcellularLocation>
</comment>
<dbReference type="Gene3D" id="2.20.70.70">
    <property type="match status" value="1"/>
</dbReference>
<proteinExistence type="inferred from homology"/>
<evidence type="ECO:0000256" key="1">
    <source>
        <dbReference type="ARBA" id="ARBA00004162"/>
    </source>
</evidence>
<dbReference type="GO" id="GO:0008658">
    <property type="term" value="F:penicillin binding"/>
    <property type="evidence" value="ECO:0007669"/>
    <property type="project" value="InterPro"/>
</dbReference>
<evidence type="ECO:0000259" key="5">
    <source>
        <dbReference type="Pfam" id="PF00905"/>
    </source>
</evidence>
<evidence type="ECO:0000256" key="3">
    <source>
        <dbReference type="ARBA" id="ARBA00023136"/>
    </source>
</evidence>
<protein>
    <submittedName>
        <fullName evidence="7">Penicillin-binding protein 2B</fullName>
    </submittedName>
</protein>
<evidence type="ECO:0000259" key="6">
    <source>
        <dbReference type="Pfam" id="PF03717"/>
    </source>
</evidence>
<dbReference type="STRING" id="120956.SAMN05421791_10731"/>
<dbReference type="AlphaFoldDB" id="A0A1G7TV34"/>
<accession>A0A1G7TV34</accession>
<keyword evidence="4" id="KW-0812">Transmembrane</keyword>
<dbReference type="GO" id="GO:0071555">
    <property type="term" value="P:cell wall organization"/>
    <property type="evidence" value="ECO:0007669"/>
    <property type="project" value="TreeGrafter"/>
</dbReference>
<dbReference type="Pfam" id="PF03717">
    <property type="entry name" value="PBP_dimer"/>
    <property type="match status" value="1"/>
</dbReference>
<keyword evidence="3 4" id="KW-0472">Membrane</keyword>
<reference evidence="7 8" key="1">
    <citation type="submission" date="2016-10" db="EMBL/GenBank/DDBJ databases">
        <authorList>
            <person name="de Groot N.N."/>
        </authorList>
    </citation>
    <scope>NUCLEOTIDE SEQUENCE [LARGE SCALE GENOMIC DNA]</scope>
    <source>
        <strain evidence="7 8">ATCC BAA-466</strain>
    </source>
</reference>
<dbReference type="Gene3D" id="3.30.70.2110">
    <property type="match status" value="1"/>
</dbReference>
<evidence type="ECO:0000313" key="8">
    <source>
        <dbReference type="Proteomes" id="UP000199708"/>
    </source>
</evidence>
<dbReference type="EMBL" id="FNCK01000007">
    <property type="protein sequence ID" value="SDG38599.1"/>
    <property type="molecule type" value="Genomic_DNA"/>
</dbReference>
<comment type="similarity">
    <text evidence="2">Belongs to the transpeptidase family.</text>
</comment>
<gene>
    <name evidence="7" type="ORF">SAMN05421791_10731</name>
</gene>
<dbReference type="SUPFAM" id="SSF56601">
    <property type="entry name" value="beta-lactamase/transpeptidase-like"/>
    <property type="match status" value="1"/>
</dbReference>
<dbReference type="InterPro" id="IPR050515">
    <property type="entry name" value="Beta-lactam/transpept"/>
</dbReference>
<dbReference type="Gene3D" id="3.40.710.10">
    <property type="entry name" value="DD-peptidase/beta-lactamase superfamily"/>
    <property type="match status" value="1"/>
</dbReference>
<dbReference type="InterPro" id="IPR001460">
    <property type="entry name" value="PCN-bd_Tpept"/>
</dbReference>
<dbReference type="GO" id="GO:0005886">
    <property type="term" value="C:plasma membrane"/>
    <property type="evidence" value="ECO:0007669"/>
    <property type="project" value="UniProtKB-SubCell"/>
</dbReference>
<dbReference type="Gene3D" id="3.30.450.330">
    <property type="match status" value="1"/>
</dbReference>
<dbReference type="RefSeq" id="WP_090290120.1">
    <property type="nucleotide sequence ID" value="NZ_FNCK01000007.1"/>
</dbReference>
<dbReference type="Gene3D" id="3.90.1310.10">
    <property type="entry name" value="Penicillin-binding protein 2a (Domain 2)"/>
    <property type="match status" value="1"/>
</dbReference>
<dbReference type="OrthoDB" id="9804124at2"/>
<dbReference type="PANTHER" id="PTHR30627">
    <property type="entry name" value="PEPTIDOGLYCAN D,D-TRANSPEPTIDASE"/>
    <property type="match status" value="1"/>
</dbReference>
<dbReference type="InterPro" id="IPR036138">
    <property type="entry name" value="PBP_dimer_sf"/>
</dbReference>
<evidence type="ECO:0000256" key="4">
    <source>
        <dbReference type="SAM" id="Phobius"/>
    </source>
</evidence>
<feature type="domain" description="Penicillin-binding protein transpeptidase" evidence="5">
    <location>
        <begin position="257"/>
        <end position="552"/>
    </location>
</feature>
<dbReference type="SUPFAM" id="SSF56519">
    <property type="entry name" value="Penicillin binding protein dimerisation domain"/>
    <property type="match status" value="1"/>
</dbReference>
<dbReference type="InterPro" id="IPR012338">
    <property type="entry name" value="Beta-lactam/transpept-like"/>
</dbReference>
<sequence length="568" mass="63152">MKNNNQVESNQGYNLFFLSIVVICTGLILIGRMTQIGLFKQVNGVNLMDQKIQTDNGSSIAKAKRGTIYDQFGQPIAMDTTSYSMYAVLNADWADGETVKDIDYTASILSKYIDLPRETIWTLLNKKDVNQIEFGSASKNLSAQTKLAIEAENLPGIFFTGQVSRYYFNDYFASHLVGYAENINSSDASNSILEGAMGVEAAYNDVLSGEREKEGSAKTGKDLLGSDIYLTLDSRIQNQTETVLDKTFKKYSPESMGAYLVDLESGKLLTSAQRPSFNLNTREGIDDLWQNLLVETANEPGSTIKILTMAKAKEKGVFQPGETFLSGKVNVYDREVRDHNQYGWGQISFEDGFIRSSNVAMVDLVNRMGDQVWVEELKKFGFGVSTNSRLANENPGSLDFTYPISRIMSGFGQAFSATPIQLMQAYSSIANHGEMMKIQYIDHIAGSQNGYQKQSLGQVVDPQVTPYILDLMVRAVEDPEGTSRPFKSDLVKVAAKTGTAEIGSAEGLGYLTGRNNYFYSVISFFPAEKPKYMLYLFIKRPQNDHGIYGTQMLSEVFHPMLESILINQ</sequence>
<dbReference type="Pfam" id="PF00905">
    <property type="entry name" value="Transpeptidase"/>
    <property type="match status" value="1"/>
</dbReference>
<dbReference type="PANTHER" id="PTHR30627:SF26">
    <property type="entry name" value="PENICILLIN-BINDING PROTEIN 2B"/>
    <property type="match status" value="1"/>
</dbReference>
<keyword evidence="4" id="KW-1133">Transmembrane helix</keyword>
<feature type="domain" description="Penicillin-binding protein dimerisation" evidence="6">
    <location>
        <begin position="62"/>
        <end position="214"/>
    </location>
</feature>
<keyword evidence="8" id="KW-1185">Reference proteome</keyword>
<organism evidence="7 8">
    <name type="scientific">Facklamia miroungae</name>
    <dbReference type="NCBI Taxonomy" id="120956"/>
    <lineage>
        <taxon>Bacteria</taxon>
        <taxon>Bacillati</taxon>
        <taxon>Bacillota</taxon>
        <taxon>Bacilli</taxon>
        <taxon>Lactobacillales</taxon>
        <taxon>Aerococcaceae</taxon>
        <taxon>Facklamia</taxon>
    </lineage>
</organism>
<feature type="transmembrane region" description="Helical" evidence="4">
    <location>
        <begin position="12"/>
        <end position="31"/>
    </location>
</feature>
<dbReference type="Proteomes" id="UP000199708">
    <property type="component" value="Unassembled WGS sequence"/>
</dbReference>